<dbReference type="Pfam" id="PF12796">
    <property type="entry name" value="Ank_2"/>
    <property type="match status" value="2"/>
</dbReference>
<organism evidence="3 4">
    <name type="scientific">Symbiodinium pilosum</name>
    <name type="common">Dinoflagellate</name>
    <dbReference type="NCBI Taxonomy" id="2952"/>
    <lineage>
        <taxon>Eukaryota</taxon>
        <taxon>Sar</taxon>
        <taxon>Alveolata</taxon>
        <taxon>Dinophyceae</taxon>
        <taxon>Suessiales</taxon>
        <taxon>Symbiodiniaceae</taxon>
        <taxon>Symbiodinium</taxon>
    </lineage>
</organism>
<dbReference type="InterPro" id="IPR051616">
    <property type="entry name" value="Cul2-RING_E3_ligase_SR"/>
</dbReference>
<keyword evidence="1" id="KW-0040">ANK repeat</keyword>
<feature type="compositionally biased region" description="Polar residues" evidence="2">
    <location>
        <begin position="756"/>
        <end position="765"/>
    </location>
</feature>
<feature type="repeat" description="ANK" evidence="1">
    <location>
        <begin position="1075"/>
        <end position="1108"/>
    </location>
</feature>
<keyword evidence="4" id="KW-1185">Reference proteome</keyword>
<feature type="compositionally biased region" description="Basic and acidic residues" evidence="2">
    <location>
        <begin position="740"/>
        <end position="755"/>
    </location>
</feature>
<dbReference type="InterPro" id="IPR036770">
    <property type="entry name" value="Ankyrin_rpt-contain_sf"/>
</dbReference>
<dbReference type="PANTHER" id="PTHR46224">
    <property type="entry name" value="ANKYRIN REPEAT FAMILY PROTEIN"/>
    <property type="match status" value="1"/>
</dbReference>
<evidence type="ECO:0000313" key="3">
    <source>
        <dbReference type="EMBL" id="CAE7515153.1"/>
    </source>
</evidence>
<feature type="region of interest" description="Disordered" evidence="2">
    <location>
        <begin position="737"/>
        <end position="765"/>
    </location>
</feature>
<dbReference type="InterPro" id="IPR002110">
    <property type="entry name" value="Ankyrin_rpt"/>
</dbReference>
<accession>A0A812TAV5</accession>
<dbReference type="Proteomes" id="UP000649617">
    <property type="component" value="Unassembled WGS sequence"/>
</dbReference>
<feature type="region of interest" description="Disordered" evidence="2">
    <location>
        <begin position="688"/>
        <end position="722"/>
    </location>
</feature>
<comment type="caution">
    <text evidence="3">The sequence shown here is derived from an EMBL/GenBank/DDBJ whole genome shotgun (WGS) entry which is preliminary data.</text>
</comment>
<proteinExistence type="predicted"/>
<evidence type="ECO:0000256" key="1">
    <source>
        <dbReference type="PROSITE-ProRule" id="PRU00023"/>
    </source>
</evidence>
<feature type="compositionally biased region" description="Polar residues" evidence="2">
    <location>
        <begin position="713"/>
        <end position="722"/>
    </location>
</feature>
<feature type="region of interest" description="Disordered" evidence="2">
    <location>
        <begin position="612"/>
        <end position="639"/>
    </location>
</feature>
<dbReference type="SUPFAM" id="SSF48403">
    <property type="entry name" value="Ankyrin repeat"/>
    <property type="match status" value="1"/>
</dbReference>
<dbReference type="SMART" id="SM00248">
    <property type="entry name" value="ANK"/>
    <property type="match status" value="8"/>
</dbReference>
<dbReference type="PANTHER" id="PTHR46224:SF64">
    <property type="entry name" value="IQ MOTIF AND ANKYRIN REPEAT DOMAIN-CONTAINING PROTEIN 1"/>
    <property type="match status" value="1"/>
</dbReference>
<sequence length="1425" mass="154592">MARRLGPGGAAEGRVARLRQLALQQGADALEGELAIGLQMIDLQTILLLGRGARLEGPGGHWQDGQLGGDNRCKILLLIFICGHDTKLVPLEEFVRLEGHRWASSWTRGRGSVYRLDRFGQRGEALLLPSFCRVEEPEVPMYVDTEHGRRDTTWLCPGLTKLAANVDPQKLSLSELLQTIQGTASMMLVLPAAKLEFNHPPGTADFGRRASRRCPFYIKAFELGARLELSMVPPLKSRTGDPDSVDAQILDEQLGAQLFSVLGHKALLCIRRLGGPALDRRIAGASLEDIAAYLTGTWRSSLAVAPKSWARLNAVTERCCYLEAAVGPVLGSGSFVARTERSQCDVCGSPAIGSEVSEEGPTLSVCRDCAAFVPGSQAFAAKQALAQHTCRPEHQLVGSFDSGLDDTLESSADQSENPAFSGNYMWPAGTVSHDMLVLAVGGMLSLRPPRKGWPVNLETELHKQLQLVIGCRARSLRVLGTAAEAESPNLLVNFLLLHPALFYAGQEDMSTEAPEDVPGEVDPGVPLTWYEHLQTELRKMAEAQNERKTWTKGEQDVAAPLLLVSDKKRVTLPCSLLLLKHDVGFPTFELHERPPSKVVLAMHDDVNAVLDDVRDREVNDPPALNASPGRRRNSTTERRATVAEVAKREVNPEFTALRRMTELAKPHLSRDAAVSDMRLEPIPSLKQEEQKEWQDLAAPESPSSLRAEDHSTVSESGLGKTNDSEFFSELVAEPPAYDAYEGRGDSPERAHDDAAHQTSALQPRFQSDADTLMAGGPIQVDSTEFLQSQTGAEASLDGAERAWQEGTAVADVEKANAPAPMPLVDDERLPGPAAPVAFVQPGDLTEPAKGEQGEAEGSSPEPDEALGEEVKKVNRTDSLRDLQPAKENLKAAVVSAILVFEPSLEQLAVRLRALVEENQEVKHVETLLQRWGQDQTTCTVQPGKACLAIVSRDLRPLDGPNPSALDISVKNCNYPLTAMLLRYVPLDLDAALVDVLNGHNPLTGQSLLYAAVRYSNRYTASVVDELLNRRVDINGPGRAPPEVEMMIVSCVRRAELPLLVQVLGHRADVNAKSADGKTLLQIAVERGNEEILAALLRSPGCEVNATNACGRTALVSALRTGRPPFPLVQQLLNARCDASKPDVAGVQPLFHTASIPEAGIHATLLASRANADAVASPSTDDRTRLLHVAAHAKNETLLTCLLEASAEPNARESFGRTVLHLAVSQKLSNATISAILDAHADPNLTAGQGAGGESPLRLAILAQSPAVDLLLKARADPNGRNLAGCTALQAAFCANSGSPDRSDSLKMCELLMSWRADPLSQRRTLLTSRESSYMSSLSRTVPTIPPLASMTVSLPISAQVTSVMQHPKYLPETWTQARFRRRRVKPGAAEQIEDFDPLFPLTLPPLDRRFNRTLDPRQKLPWRTT</sequence>
<name>A0A812TAV5_SYMPI</name>
<dbReference type="PROSITE" id="PS50297">
    <property type="entry name" value="ANK_REP_REGION"/>
    <property type="match status" value="1"/>
</dbReference>
<gene>
    <name evidence="3" type="ORF">SPIL2461_LOCUS13446</name>
</gene>
<evidence type="ECO:0000313" key="4">
    <source>
        <dbReference type="Proteomes" id="UP000649617"/>
    </source>
</evidence>
<dbReference type="EMBL" id="CAJNIZ010029335">
    <property type="protein sequence ID" value="CAE7515153.1"/>
    <property type="molecule type" value="Genomic_DNA"/>
</dbReference>
<dbReference type="OrthoDB" id="428252at2759"/>
<evidence type="ECO:0000256" key="2">
    <source>
        <dbReference type="SAM" id="MobiDB-lite"/>
    </source>
</evidence>
<feature type="region of interest" description="Disordered" evidence="2">
    <location>
        <begin position="836"/>
        <end position="870"/>
    </location>
</feature>
<dbReference type="Gene3D" id="1.25.40.20">
    <property type="entry name" value="Ankyrin repeat-containing domain"/>
    <property type="match status" value="3"/>
</dbReference>
<dbReference type="PROSITE" id="PS50088">
    <property type="entry name" value="ANK_REPEAT"/>
    <property type="match status" value="1"/>
</dbReference>
<reference evidence="3" key="1">
    <citation type="submission" date="2021-02" db="EMBL/GenBank/DDBJ databases">
        <authorList>
            <person name="Dougan E. K."/>
            <person name="Rhodes N."/>
            <person name="Thang M."/>
            <person name="Chan C."/>
        </authorList>
    </citation>
    <scope>NUCLEOTIDE SEQUENCE</scope>
</reference>
<protein>
    <submittedName>
        <fullName evidence="3">Uncharacterized protein</fullName>
    </submittedName>
</protein>